<dbReference type="InterPro" id="IPR057326">
    <property type="entry name" value="KR_dom"/>
</dbReference>
<dbReference type="EC" id="3.4.16.2" evidence="24"/>
<dbReference type="InterPro" id="IPR001227">
    <property type="entry name" value="Ac_transferase_dom_sf"/>
</dbReference>
<keyword evidence="19" id="KW-0325">Glycoprotein</keyword>
<evidence type="ECO:0000256" key="1">
    <source>
        <dbReference type="ARBA" id="ARBA00004371"/>
    </source>
</evidence>
<gene>
    <name evidence="30" type="ORF">ONB1V03_LOCUS6612</name>
</gene>
<evidence type="ECO:0000256" key="25">
    <source>
        <dbReference type="ARBA" id="ARBA00073691"/>
    </source>
</evidence>
<keyword evidence="6" id="KW-0597">Phosphoprotein</keyword>
<dbReference type="GO" id="GO:0004185">
    <property type="term" value="F:serine-type carboxypeptidase activity"/>
    <property type="evidence" value="ECO:0007669"/>
    <property type="project" value="UniProtKB-EC"/>
</dbReference>
<evidence type="ECO:0000256" key="20">
    <source>
        <dbReference type="ARBA" id="ARBA00023228"/>
    </source>
</evidence>
<feature type="region of interest" description="C-terminal hotdog fold" evidence="28">
    <location>
        <begin position="325"/>
        <end position="467"/>
    </location>
</feature>
<reference evidence="30" key="1">
    <citation type="submission" date="2020-11" db="EMBL/GenBank/DDBJ databases">
        <authorList>
            <person name="Tran Van P."/>
        </authorList>
    </citation>
    <scope>NUCLEOTIDE SEQUENCE</scope>
</reference>
<dbReference type="Proteomes" id="UP000728032">
    <property type="component" value="Unassembled WGS sequence"/>
</dbReference>
<evidence type="ECO:0000256" key="11">
    <source>
        <dbReference type="ARBA" id="ARBA00022801"/>
    </source>
</evidence>
<comment type="subunit">
    <text evidence="3">Homodimer.</text>
</comment>
<comment type="similarity">
    <text evidence="2">Belongs to the peptidase S28 family.</text>
</comment>
<dbReference type="OrthoDB" id="2130629at2759"/>
<dbReference type="InterPro" id="IPR050091">
    <property type="entry name" value="PKS_NRPS_Biosynth_Enz"/>
</dbReference>
<dbReference type="Gene3D" id="3.40.366.10">
    <property type="entry name" value="Malonyl-Coenzyme A Acyl Carrier Protein, domain 2"/>
    <property type="match status" value="1"/>
</dbReference>
<evidence type="ECO:0000259" key="29">
    <source>
        <dbReference type="PROSITE" id="PS52019"/>
    </source>
</evidence>
<evidence type="ECO:0000256" key="21">
    <source>
        <dbReference type="ARBA" id="ARBA00023268"/>
    </source>
</evidence>
<keyword evidence="14" id="KW-0560">Oxidoreductase</keyword>
<evidence type="ECO:0000256" key="6">
    <source>
        <dbReference type="ARBA" id="ARBA00022553"/>
    </source>
</evidence>
<keyword evidence="4" id="KW-0596">Phosphopantetheine</keyword>
<dbReference type="GO" id="GO:0006508">
    <property type="term" value="P:proteolysis"/>
    <property type="evidence" value="ECO:0007669"/>
    <property type="project" value="UniProtKB-KW"/>
</dbReference>
<evidence type="ECO:0000256" key="12">
    <source>
        <dbReference type="ARBA" id="ARBA00022832"/>
    </source>
</evidence>
<dbReference type="Gene3D" id="3.30.70.3290">
    <property type="match status" value="2"/>
</dbReference>
<accession>A0A7R9QJI6</accession>
<keyword evidence="17" id="KW-1015">Disulfide bond</keyword>
<evidence type="ECO:0000256" key="3">
    <source>
        <dbReference type="ARBA" id="ARBA00011738"/>
    </source>
</evidence>
<keyword evidence="20" id="KW-0458">Lysosome</keyword>
<evidence type="ECO:0000256" key="17">
    <source>
        <dbReference type="ARBA" id="ARBA00023157"/>
    </source>
</evidence>
<dbReference type="GO" id="GO:0004312">
    <property type="term" value="F:fatty acid synthase activity"/>
    <property type="evidence" value="ECO:0007669"/>
    <property type="project" value="TreeGrafter"/>
</dbReference>
<dbReference type="PANTHER" id="PTHR43775">
    <property type="entry name" value="FATTY ACID SYNTHASE"/>
    <property type="match status" value="1"/>
</dbReference>
<dbReference type="GO" id="GO:0016491">
    <property type="term" value="F:oxidoreductase activity"/>
    <property type="evidence" value="ECO:0007669"/>
    <property type="project" value="UniProtKB-KW"/>
</dbReference>
<evidence type="ECO:0000256" key="24">
    <source>
        <dbReference type="ARBA" id="ARBA00066456"/>
    </source>
</evidence>
<dbReference type="SUPFAM" id="SSF53474">
    <property type="entry name" value="alpha/beta-Hydrolases"/>
    <property type="match status" value="2"/>
</dbReference>
<evidence type="ECO:0000256" key="26">
    <source>
        <dbReference type="ARBA" id="ARBA00076475"/>
    </source>
</evidence>
<dbReference type="EMBL" id="OC917855">
    <property type="protein sequence ID" value="CAD7648143.1"/>
    <property type="molecule type" value="Genomic_DNA"/>
</dbReference>
<dbReference type="PANTHER" id="PTHR43775:SF7">
    <property type="entry name" value="FATTY ACID SYNTHASE"/>
    <property type="match status" value="1"/>
</dbReference>
<keyword evidence="9" id="KW-0808">Transferase</keyword>
<organism evidence="30">
    <name type="scientific">Oppiella nova</name>
    <dbReference type="NCBI Taxonomy" id="334625"/>
    <lineage>
        <taxon>Eukaryota</taxon>
        <taxon>Metazoa</taxon>
        <taxon>Ecdysozoa</taxon>
        <taxon>Arthropoda</taxon>
        <taxon>Chelicerata</taxon>
        <taxon>Arachnida</taxon>
        <taxon>Acari</taxon>
        <taxon>Acariformes</taxon>
        <taxon>Sarcoptiformes</taxon>
        <taxon>Oribatida</taxon>
        <taxon>Brachypylina</taxon>
        <taxon>Oppioidea</taxon>
        <taxon>Oppiidae</taxon>
        <taxon>Oppiella</taxon>
    </lineage>
</organism>
<evidence type="ECO:0000256" key="9">
    <source>
        <dbReference type="ARBA" id="ARBA00022679"/>
    </source>
</evidence>
<dbReference type="Pfam" id="PF05577">
    <property type="entry name" value="Peptidase_S28"/>
    <property type="match status" value="2"/>
</dbReference>
<keyword evidence="21" id="KW-0511">Multifunctional enzyme</keyword>
<dbReference type="InterPro" id="IPR049391">
    <property type="entry name" value="FAS_pseudo-KR"/>
</dbReference>
<dbReference type="Pfam" id="PF08659">
    <property type="entry name" value="KR"/>
    <property type="match status" value="2"/>
</dbReference>
<keyword evidence="8" id="KW-0645">Protease</keyword>
<feature type="active site" description="Proton donor; for dehydratase activity" evidence="28">
    <location>
        <position position="377"/>
    </location>
</feature>
<dbReference type="SMART" id="SM00822">
    <property type="entry name" value="PKS_KR"/>
    <property type="match status" value="1"/>
</dbReference>
<dbReference type="InterPro" id="IPR042269">
    <property type="entry name" value="Ser_carbopepase_S28_SKS"/>
</dbReference>
<dbReference type="InterPro" id="IPR036291">
    <property type="entry name" value="NAD(P)-bd_dom_sf"/>
</dbReference>
<keyword evidence="5" id="KW-0444">Lipid biosynthesis</keyword>
<comment type="catalytic activity">
    <reaction evidence="22">
        <text>Cleavage of a -Pro-|-Xaa bond to release a C-terminal amino acid.</text>
        <dbReference type="EC" id="3.4.16.2"/>
    </reaction>
</comment>
<dbReference type="InterPro" id="IPR020843">
    <property type="entry name" value="ER"/>
</dbReference>
<feature type="domain" description="PKS/mFAS DH" evidence="29">
    <location>
        <begin position="182"/>
        <end position="467"/>
    </location>
</feature>
<dbReference type="Gene3D" id="3.40.50.1820">
    <property type="entry name" value="alpha/beta hydrolase"/>
    <property type="match status" value="2"/>
</dbReference>
<evidence type="ECO:0000256" key="22">
    <source>
        <dbReference type="ARBA" id="ARBA00052013"/>
    </source>
</evidence>
<evidence type="ECO:0000256" key="18">
    <source>
        <dbReference type="ARBA" id="ARBA00023160"/>
    </source>
</evidence>
<dbReference type="Gene3D" id="3.10.129.110">
    <property type="entry name" value="Polyketide synthase dehydratase"/>
    <property type="match status" value="1"/>
</dbReference>
<evidence type="ECO:0000313" key="30">
    <source>
        <dbReference type="EMBL" id="CAD7648143.1"/>
    </source>
</evidence>
<dbReference type="SMART" id="SM00829">
    <property type="entry name" value="PKS_ER"/>
    <property type="match status" value="1"/>
</dbReference>
<evidence type="ECO:0000256" key="5">
    <source>
        <dbReference type="ARBA" id="ARBA00022516"/>
    </source>
</evidence>
<dbReference type="EMBL" id="CAJPVJ010003030">
    <property type="protein sequence ID" value="CAG2167100.1"/>
    <property type="molecule type" value="Genomic_DNA"/>
</dbReference>
<comment type="subcellular location">
    <subcellularLocation>
        <location evidence="1">Lysosome</location>
    </subcellularLocation>
</comment>
<dbReference type="InterPro" id="IPR042104">
    <property type="entry name" value="PKS_dehydratase_sf"/>
</dbReference>
<dbReference type="GO" id="GO:0006633">
    <property type="term" value="P:fatty acid biosynthetic process"/>
    <property type="evidence" value="ECO:0007669"/>
    <property type="project" value="UniProtKB-KW"/>
</dbReference>
<dbReference type="FunFam" id="1.20.120.980:FF:000002">
    <property type="entry name" value="lysosomal Pro-X carboxypeptidase"/>
    <property type="match status" value="1"/>
</dbReference>
<keyword evidence="10" id="KW-0732">Signal</keyword>
<dbReference type="Gene3D" id="3.90.180.10">
    <property type="entry name" value="Medium-chain alcohol dehydrogenases, catalytic domain"/>
    <property type="match status" value="1"/>
</dbReference>
<proteinExistence type="inferred from homology"/>
<evidence type="ECO:0000256" key="16">
    <source>
        <dbReference type="ARBA" id="ARBA00023145"/>
    </source>
</evidence>
<feature type="active site" description="Proton acceptor; for dehydratase activity" evidence="28">
    <location>
        <position position="220"/>
    </location>
</feature>
<keyword evidence="7" id="KW-0121">Carboxypeptidase</keyword>
<keyword evidence="11" id="KW-0378">Hydrolase</keyword>
<dbReference type="FunFam" id="3.40.50.720:FF:000209">
    <property type="entry name" value="Polyketide synthase Pks12"/>
    <property type="match status" value="1"/>
</dbReference>
<dbReference type="Gene3D" id="1.10.1200.10">
    <property type="entry name" value="ACP-like"/>
    <property type="match status" value="1"/>
</dbReference>
<comment type="function">
    <text evidence="23">Cleaves C-terminal amino acids linked to proline in peptides such as angiotensin II, III and des-Arg9-bradykinin. This cleavage occurs at acidic pH, but enzymatic activity is retained with some substrates at neutral pH.</text>
</comment>
<evidence type="ECO:0000256" key="19">
    <source>
        <dbReference type="ARBA" id="ARBA00023180"/>
    </source>
</evidence>
<dbReference type="InterPro" id="IPR008758">
    <property type="entry name" value="Peptidase_S28"/>
</dbReference>
<evidence type="ECO:0000256" key="27">
    <source>
        <dbReference type="ARBA" id="ARBA00076608"/>
    </source>
</evidence>
<dbReference type="CDD" id="cd08954">
    <property type="entry name" value="KR_1_FAS_SDR_x"/>
    <property type="match status" value="1"/>
</dbReference>
<keyword evidence="13" id="KW-0521">NADP</keyword>
<dbReference type="CDD" id="cd05195">
    <property type="entry name" value="enoyl_red"/>
    <property type="match status" value="1"/>
</dbReference>
<dbReference type="Pfam" id="PF21149">
    <property type="entry name" value="FAS_pseudo-KR"/>
    <property type="match status" value="1"/>
</dbReference>
<evidence type="ECO:0000256" key="10">
    <source>
        <dbReference type="ARBA" id="ARBA00022729"/>
    </source>
</evidence>
<name>A0A7R9QJI6_9ACAR</name>
<keyword evidence="18" id="KW-0275">Fatty acid biosynthesis</keyword>
<dbReference type="InterPro" id="IPR029058">
    <property type="entry name" value="AB_hydrolase_fold"/>
</dbReference>
<sequence>MTDAIKKYIPNPKLRSKKWLSTSVIIETKDENLKYASAEYFTYNLLNPVNFYEKLLELPKDAVVLELGPHSVFKSAVTETLGKSSYVSLIKKDSNDTNLDMFLSGFATLYELGYNLSIDKLYPRVEWPVPRVTNTNLDMFLSGLATLYELGYNLSIDKLYPRVEWPVPRGTPSIGSLMKWDHSVELTKKIYPERFCRANASDMNTIINCLSKSDLFYLDHCVDGNPIFPGQGYLILAWRKLASTLGKVWYKVPVIFKHIQLRRAVHMSDSKDTKLKVKYYPLTDEFSIYENENLCCVGEIRAPGDDVLVAQHKIYENENKLSLCEYKLERDDIYKELRIMGYDYGPEFRRLLKVGTNDFQEMYAINEWTGNIVTYLDAITQLAILTLPFRKLMVPVMLREIRIDPLVLFDAIKRNPVSEAAPDTRCSSGDDRESAEVEINAPDTMHQNVDKLTNGLINETGELGEMTGYAFRERFPSHKANMPIYFNGRTKQVVGHGVEIGESIPVLITRRVDTTDLVLDSYEFCPNDDSNIIQTFRYRAKVKQMGFKQMKCDFNYQSISDEVIEEYRNANNENHVMFRISKNERMIRSLVDIVCENFLNIKGKKIAEINLSANLLVKDVDQFITHFRYIPTVNDYTLIVKSKQDVIEEFRSDATDWDVKESLLLKPSHLVIMRDTPDLWPIDLQTFMQDLYDSIQSNGFLLTVFRYKFTEPEIALNSLNRKKWFEVLQQKMIAAKDADNKTDNVWLIANDSSINGIIGLMNCLRLEPGGENWRYIFNYDSTGSPMDIDFNVSPYSDILANDLVANVVKEGKVGTYRHLRLATDYDKCLSNDYYLNTGQKRDILGLQWYDSRKIPVVNEQVAYHQGQNEFVGRRVDTGERVMGMNMGRGFATSTNASINSMTPIPEHWSMAEAVTILSTYSTLYYALIKKAQIKKGESILIHSAAGGVGQSAINMCRHFGCDIYVTVGTEEKKQFLVKEYNIPVNRIFNSRDILFKNCIIEATNGRGVDIVLNSLSGDKLDASYECVANCGRFVELGRFDMIQNKKLGMFDFVRDIQFLSVVLDVKLIEDMNFCQEFYDWMHKNCTNGCVKPINYTVFNASEAEKAFRFMTTGKHIGKVVIKMRDEEMDRQPLKAIKLAVDMMVTVKTFFNPNKVYIITGGLGGFGMELIPWMQYLGARKFVVTSRSGIKTDYQRYVFNRFDKVFKDIKFFASDIVVSTDNCMTIEGTQQLIKEAQELGPIGGVFHLALELNDCLIEKLTFDKFCSSIDTKHKIFTNLDQLTRKLDYNLDYFVVFSSMACGKGNGGQTNYAFGNSMCERICEQRQRDGLHGLAVQYGPIGDVGFCSSIDTKHKIFTNLDQLTRKLDYKLDYFVVFSSVACGKGNGGQTNYSFGNSMCERICEQRRRDGLHGLAVQYGPIGDVGVFEGSDQLITLTSIRKQRIHSCCHVLDKLLAINTPIVTSFVKANKQRESGNREKRIIGELWRALGIDPDNTPDNLTLGEIGLESMFAVELQQEMEREWNMKMSLNHVKSITIGMLKEYQSGKLDNIKKHVDDMKLARDHLLKQKYIIPVEIFIRLNGVTVGKPVYLLPTFMLNFAVFEGLAHKLNRPVIGLNWTPDVSKFTTLKDIIKYYVKLLKNLDPNGKYDVVGYLDTAYVCPKVLVKGMADKAVIIDLIRDVRYFDDQLNEDLIFEFIFFVMYGELPVAFKDKVLREIKKEPDTKARVRLIANEIADFAGKGLVATDMEEIFHIMIARIRMLSEYRLNKRKKFSNRLKLDYIMIARIRMLSEYRLNKRKKFSNRLKLAIAKKWAKKTGKLIMIKPVKHDSVDDVDVIIEKSCDLYFLPGSSDENSSVQVENISTFTDKKHLFKRTTVESNDTPIPANFSVDYYSQLIDHFNYINDNRFKQRYIISTDHWCDGCPIFYYTGNEGDIFMFANNTGFMWENAQQFRAMNLFLEHRYYGESIPFGKFDTNLTKLGYLSVDQALADFADFITHIKETYPGAAKSPVVVFGGSYGGMLAAAFRLKYPSLSVGALAASAPIYGVQGIYKDCDGFASVETKDFTQYSANCSQTIQNSWPVFDRIASTVDGRNWLTTTFNLCKPLEKGQGALIANWINNAFGNTAMVDYPNAATFLADLPAYPMREMCKHLTNPGADDKGLVQQMQAAANVYYNYTGHMKCSDLKPSTGFVDDLSWGFQSCTEIVLPFCTNGKTDMFEPSPFDFKAMSDQCYKDWGSCTEIVLPFCTNGKTDMFEPSPFDFKAMSDQCYKDWGVRPDPHKLLTLYEEKSVKSGSNIIFSNGLRDPWSAGGVLESLSDTVVAFKISHGCHHEDLRATGVNDTQELINVRKQEIIIIKDWINDYYTQIHYFP</sequence>
<evidence type="ECO:0000256" key="4">
    <source>
        <dbReference type="ARBA" id="ARBA00022450"/>
    </source>
</evidence>
<feature type="region of interest" description="N-terminal hotdog fold" evidence="28">
    <location>
        <begin position="182"/>
        <end position="307"/>
    </location>
</feature>
<evidence type="ECO:0000256" key="13">
    <source>
        <dbReference type="ARBA" id="ARBA00022857"/>
    </source>
</evidence>
<evidence type="ECO:0000313" key="31">
    <source>
        <dbReference type="Proteomes" id="UP000728032"/>
    </source>
</evidence>
<evidence type="ECO:0000256" key="8">
    <source>
        <dbReference type="ARBA" id="ARBA00022670"/>
    </source>
</evidence>
<evidence type="ECO:0000256" key="2">
    <source>
        <dbReference type="ARBA" id="ARBA00011079"/>
    </source>
</evidence>
<keyword evidence="16" id="KW-0865">Zymogen</keyword>
<keyword evidence="15" id="KW-0443">Lipid metabolism</keyword>
<dbReference type="Pfam" id="PF13602">
    <property type="entry name" value="ADH_zinc_N_2"/>
    <property type="match status" value="1"/>
</dbReference>
<evidence type="ECO:0000256" key="28">
    <source>
        <dbReference type="PROSITE-ProRule" id="PRU01363"/>
    </source>
</evidence>
<dbReference type="Gene3D" id="1.20.120.980">
    <property type="entry name" value="Serine carboxypeptidase S28, SKS domain"/>
    <property type="match status" value="1"/>
</dbReference>
<dbReference type="Gene3D" id="3.40.50.720">
    <property type="entry name" value="NAD(P)-binding Rossmann-like Domain"/>
    <property type="match status" value="4"/>
</dbReference>
<evidence type="ECO:0000256" key="15">
    <source>
        <dbReference type="ARBA" id="ARBA00023098"/>
    </source>
</evidence>
<dbReference type="PROSITE" id="PS52019">
    <property type="entry name" value="PKS_MFAS_DH"/>
    <property type="match status" value="1"/>
</dbReference>
<keyword evidence="31" id="KW-1185">Reference proteome</keyword>
<dbReference type="InterPro" id="IPR013968">
    <property type="entry name" value="PKS_KR"/>
</dbReference>
<keyword evidence="12" id="KW-0276">Fatty acid metabolism</keyword>
<dbReference type="SUPFAM" id="SSF47336">
    <property type="entry name" value="ACP-like"/>
    <property type="match status" value="1"/>
</dbReference>
<dbReference type="SUPFAM" id="SSF51735">
    <property type="entry name" value="NAD(P)-binding Rossmann-fold domains"/>
    <property type="match status" value="3"/>
</dbReference>
<evidence type="ECO:0000256" key="14">
    <source>
        <dbReference type="ARBA" id="ARBA00023002"/>
    </source>
</evidence>
<dbReference type="GO" id="GO:0005764">
    <property type="term" value="C:lysosome"/>
    <property type="evidence" value="ECO:0007669"/>
    <property type="project" value="UniProtKB-SubCell"/>
</dbReference>
<dbReference type="InterPro" id="IPR036736">
    <property type="entry name" value="ACP-like_sf"/>
</dbReference>
<dbReference type="InterPro" id="IPR049900">
    <property type="entry name" value="PKS_mFAS_DH"/>
</dbReference>
<evidence type="ECO:0000256" key="23">
    <source>
        <dbReference type="ARBA" id="ARBA00059701"/>
    </source>
</evidence>
<evidence type="ECO:0000256" key="7">
    <source>
        <dbReference type="ARBA" id="ARBA00022645"/>
    </source>
</evidence>
<protein>
    <recommendedName>
        <fullName evidence="25">Lysosomal Pro-X carboxypeptidase</fullName>
        <ecNumber evidence="24">3.4.16.2</ecNumber>
    </recommendedName>
    <alternativeName>
        <fullName evidence="27">Proline carboxypeptidase</fullName>
    </alternativeName>
    <alternativeName>
        <fullName evidence="26">Prolylcarboxypeptidase</fullName>
    </alternativeName>
</protein>